<organism evidence="2 3">
    <name type="scientific">Paraglaciecola hydrolytica</name>
    <dbReference type="NCBI Taxonomy" id="1799789"/>
    <lineage>
        <taxon>Bacteria</taxon>
        <taxon>Pseudomonadati</taxon>
        <taxon>Pseudomonadota</taxon>
        <taxon>Gammaproteobacteria</taxon>
        <taxon>Alteromonadales</taxon>
        <taxon>Alteromonadaceae</taxon>
        <taxon>Paraglaciecola</taxon>
    </lineage>
</organism>
<dbReference type="Gene3D" id="3.60.21.10">
    <property type="match status" value="1"/>
</dbReference>
<dbReference type="InterPro" id="IPR029052">
    <property type="entry name" value="Metallo-depent_PP-like"/>
</dbReference>
<dbReference type="EMBL" id="LSNE01000002">
    <property type="protein sequence ID" value="KXI30631.1"/>
    <property type="molecule type" value="Genomic_DNA"/>
</dbReference>
<evidence type="ECO:0000259" key="1">
    <source>
        <dbReference type="Pfam" id="PF00149"/>
    </source>
</evidence>
<proteinExistence type="predicted"/>
<reference evidence="3" key="1">
    <citation type="submission" date="2016-02" db="EMBL/GenBank/DDBJ databases">
        <authorList>
            <person name="Schultz-Johansen M."/>
            <person name="Glaring M.A."/>
            <person name="Bech P.K."/>
            <person name="Stougaard P."/>
        </authorList>
    </citation>
    <scope>NUCLEOTIDE SEQUENCE [LARGE SCALE GENOMIC DNA]</scope>
    <source>
        <strain evidence="3">S66</strain>
    </source>
</reference>
<dbReference type="InterPro" id="IPR004843">
    <property type="entry name" value="Calcineurin-like_PHP"/>
</dbReference>
<accession>A0A136A5Z2</accession>
<sequence>MQIKQTHLKRPQIDELRIGIIGDLHTYWDDTDLRQFSAADYDLLFFTGDLGDAMAGSSLKVAKQISKLSCPTLVMPGNNDTHDMSALAAEFALQNGLSLLADIELGDGSHHETLTLVGYSNHRVTTRLLDITFIAARPHSMGGNNLAFAERLTANFGIHDLEQSSKLLKQQVDACHTQEIIFLGHNGPLGLGSEPAAMWGCDFKPDGGDWGDPDLAEAIAYALTQGKNVLGVFAGHMHLRTKGGLHRPWQTQQQGIMYVNAAKVPRIFAGVDASYRHHIQCTISLDGISVSECHLPEYE</sequence>
<dbReference type="STRING" id="1799789.AX660_04110"/>
<gene>
    <name evidence="2" type="ORF">AX660_04110</name>
</gene>
<name>A0A136A5Z2_9ALTE</name>
<evidence type="ECO:0000313" key="3">
    <source>
        <dbReference type="Proteomes" id="UP000070299"/>
    </source>
</evidence>
<evidence type="ECO:0000313" key="2">
    <source>
        <dbReference type="EMBL" id="KXI30631.1"/>
    </source>
</evidence>
<dbReference type="AlphaFoldDB" id="A0A136A5Z2"/>
<feature type="domain" description="Calcineurin-like phosphoesterase" evidence="1">
    <location>
        <begin position="16"/>
        <end position="238"/>
    </location>
</feature>
<protein>
    <recommendedName>
        <fullName evidence="1">Calcineurin-like phosphoesterase domain-containing protein</fullName>
    </recommendedName>
</protein>
<keyword evidence="3" id="KW-1185">Reference proteome</keyword>
<dbReference type="PANTHER" id="PTHR35769">
    <property type="entry name" value="CALCINEURIN-LIKE METALLO-PHOSPHOESTERASE SUPERFAMILY PROTEIN"/>
    <property type="match status" value="1"/>
</dbReference>
<dbReference type="InterPro" id="IPR027629">
    <property type="entry name" value="DevT-like"/>
</dbReference>
<comment type="caution">
    <text evidence="2">The sequence shown here is derived from an EMBL/GenBank/DDBJ whole genome shotgun (WGS) entry which is preliminary data.</text>
</comment>
<dbReference type="GO" id="GO:0016787">
    <property type="term" value="F:hydrolase activity"/>
    <property type="evidence" value="ECO:0007669"/>
    <property type="project" value="InterPro"/>
</dbReference>
<dbReference type="Pfam" id="PF00149">
    <property type="entry name" value="Metallophos"/>
    <property type="match status" value="1"/>
</dbReference>
<dbReference type="PANTHER" id="PTHR35769:SF2">
    <property type="entry name" value="CALCINEURIN-LIKE METALLO-PHOSPHOESTERASE SUPERFAMILY PROTEIN"/>
    <property type="match status" value="1"/>
</dbReference>
<dbReference type="SUPFAM" id="SSF56300">
    <property type="entry name" value="Metallo-dependent phosphatases"/>
    <property type="match status" value="1"/>
</dbReference>
<dbReference type="RefSeq" id="WP_068371298.1">
    <property type="nucleotide sequence ID" value="NZ_LSNE01000002.1"/>
</dbReference>
<dbReference type="Proteomes" id="UP000070299">
    <property type="component" value="Unassembled WGS sequence"/>
</dbReference>
<dbReference type="OrthoDB" id="333335at2"/>